<evidence type="ECO:0000313" key="2">
    <source>
        <dbReference type="EMBL" id="TDR93359.1"/>
    </source>
</evidence>
<dbReference type="Proteomes" id="UP000295122">
    <property type="component" value="Unassembled WGS sequence"/>
</dbReference>
<proteinExistence type="predicted"/>
<dbReference type="Pfam" id="PF19276">
    <property type="entry name" value="HD_assoc_2"/>
    <property type="match status" value="1"/>
</dbReference>
<protein>
    <recommendedName>
        <fullName evidence="1">HD/PDEase domain-containing protein</fullName>
    </recommendedName>
</protein>
<reference evidence="2 3" key="1">
    <citation type="submission" date="2019-03" db="EMBL/GenBank/DDBJ databases">
        <title>Genomic Encyclopedia of Type Strains, Phase IV (KMG-IV): sequencing the most valuable type-strain genomes for metagenomic binning, comparative biology and taxonomic classification.</title>
        <authorList>
            <person name="Goeker M."/>
        </authorList>
    </citation>
    <scope>NUCLEOTIDE SEQUENCE [LARGE SCALE GENOMIC DNA]</scope>
    <source>
        <strain evidence="2 3">DSM 25903</strain>
    </source>
</reference>
<evidence type="ECO:0000313" key="3">
    <source>
        <dbReference type="Proteomes" id="UP000295122"/>
    </source>
</evidence>
<dbReference type="OrthoDB" id="9803619at2"/>
<dbReference type="GO" id="GO:0008832">
    <property type="term" value="F:dGTPase activity"/>
    <property type="evidence" value="ECO:0007669"/>
    <property type="project" value="TreeGrafter"/>
</dbReference>
<dbReference type="Gene3D" id="1.10.3210.10">
    <property type="entry name" value="Hypothetical protein af1432"/>
    <property type="match status" value="1"/>
</dbReference>
<evidence type="ECO:0000259" key="1">
    <source>
        <dbReference type="SMART" id="SM00471"/>
    </source>
</evidence>
<dbReference type="PANTHER" id="PTHR11373">
    <property type="entry name" value="DEOXYNUCLEOSIDE TRIPHOSPHATE TRIPHOSPHOHYDROLASE"/>
    <property type="match status" value="1"/>
</dbReference>
<keyword evidence="3" id="KW-1185">Reference proteome</keyword>
<feature type="domain" description="HD/PDEase" evidence="1">
    <location>
        <begin position="89"/>
        <end position="228"/>
    </location>
</feature>
<dbReference type="InterPro" id="IPR003607">
    <property type="entry name" value="HD/PDEase_dom"/>
</dbReference>
<name>A0A4V6PZM5_9HYPH</name>
<dbReference type="SUPFAM" id="SSF109604">
    <property type="entry name" value="HD-domain/PDEase-like"/>
    <property type="match status" value="1"/>
</dbReference>
<dbReference type="InterPro" id="IPR006674">
    <property type="entry name" value="HD_domain"/>
</dbReference>
<accession>A0A4V6PZM5</accession>
<dbReference type="InterPro" id="IPR045509">
    <property type="entry name" value="HD_assoc_2"/>
</dbReference>
<gene>
    <name evidence="2" type="ORF">EV668_0618</name>
</gene>
<dbReference type="SMART" id="SM00471">
    <property type="entry name" value="HDc"/>
    <property type="match status" value="1"/>
</dbReference>
<dbReference type="RefSeq" id="WP_133768365.1">
    <property type="nucleotide sequence ID" value="NZ_SNZR01000011.1"/>
</dbReference>
<dbReference type="EMBL" id="SNZR01000011">
    <property type="protein sequence ID" value="TDR93359.1"/>
    <property type="molecule type" value="Genomic_DNA"/>
</dbReference>
<organism evidence="2 3">
    <name type="scientific">Enterovirga rhinocerotis</name>
    <dbReference type="NCBI Taxonomy" id="1339210"/>
    <lineage>
        <taxon>Bacteria</taxon>
        <taxon>Pseudomonadati</taxon>
        <taxon>Pseudomonadota</taxon>
        <taxon>Alphaproteobacteria</taxon>
        <taxon>Hyphomicrobiales</taxon>
        <taxon>Methylobacteriaceae</taxon>
        <taxon>Enterovirga</taxon>
    </lineage>
</organism>
<dbReference type="AlphaFoldDB" id="A0A4V6PZM5"/>
<dbReference type="PANTHER" id="PTHR11373:SF4">
    <property type="entry name" value="DEOXYNUCLEOSIDE TRIPHOSPHATE TRIPHOSPHOHYDROLASE SAMHD1"/>
    <property type="match status" value="1"/>
</dbReference>
<comment type="caution">
    <text evidence="2">The sequence shown here is derived from an EMBL/GenBank/DDBJ whole genome shotgun (WGS) entry which is preliminary data.</text>
</comment>
<dbReference type="Pfam" id="PF01966">
    <property type="entry name" value="HD"/>
    <property type="match status" value="1"/>
</dbReference>
<dbReference type="InterPro" id="IPR050135">
    <property type="entry name" value="dGTPase-like"/>
</dbReference>
<dbReference type="GO" id="GO:0006203">
    <property type="term" value="P:dGTP catabolic process"/>
    <property type="evidence" value="ECO:0007669"/>
    <property type="project" value="TreeGrafter"/>
</dbReference>
<dbReference type="CDD" id="cd00077">
    <property type="entry name" value="HDc"/>
    <property type="match status" value="1"/>
</dbReference>
<sequence>MQALPPEGDKCSIRYGGLRVLQAALLDRVSAVTRPKFFRDPLHLQIRFDLADEGKRYGATLLRIIDSGVFQRLRFVRQNGLANLVFHGAEHSRFAHSMGVMHVARTMYERISRNMSEPESEDEKFLIQVAGLVHDVGHGPFSHTMEEVLKENGVDFHHENMTKRFILEDGSEIFRLLSDIDPDIPDKLMPFFDKKRRVIDSWQYRIVSSQMDADRLDYVQRDALFAGLRGHGFDIERVFDLLFHHENSIAVDRGAIEAVEAYLVTMDQLYRAIYNHHAVRAATQMLLRLFRRAVKLHQGGNHSVFPPVLGASHPMSELLVQGDKIELDKYLRLTDAAMWSLIDVWQFSDDQILSDLSSRIVGRRLFKTISIDPIDVAKTQSLIARAEDEVARVYGEEARDYYVMIDEPTRTSYKGYDWRPDTPNESIWLTGGGQAPRPLEDEDENAIVTAFKQKRHFPRLVLPEEVREALRKC</sequence>